<dbReference type="PROSITE" id="PS50181">
    <property type="entry name" value="FBOX"/>
    <property type="match status" value="1"/>
</dbReference>
<protein>
    <recommendedName>
        <fullName evidence="1">F-box domain-containing protein</fullName>
    </recommendedName>
</protein>
<evidence type="ECO:0000313" key="3">
    <source>
        <dbReference type="Proteomes" id="UP000636479"/>
    </source>
</evidence>
<evidence type="ECO:0000259" key="1">
    <source>
        <dbReference type="PROSITE" id="PS50181"/>
    </source>
</evidence>
<dbReference type="SUPFAM" id="SSF81383">
    <property type="entry name" value="F-box domain"/>
    <property type="match status" value="1"/>
</dbReference>
<accession>A0A8H6TE83</accession>
<dbReference type="InterPro" id="IPR001810">
    <property type="entry name" value="F-box_dom"/>
</dbReference>
<proteinExistence type="predicted"/>
<dbReference type="OrthoDB" id="2999674at2759"/>
<dbReference type="InterPro" id="IPR036047">
    <property type="entry name" value="F-box-like_dom_sf"/>
</dbReference>
<keyword evidence="3" id="KW-1185">Reference proteome</keyword>
<name>A0A8H6TE83_9AGAR</name>
<dbReference type="GeneID" id="59340293"/>
<dbReference type="EMBL" id="JACAZF010000001">
    <property type="protein sequence ID" value="KAF7315664.1"/>
    <property type="molecule type" value="Genomic_DNA"/>
</dbReference>
<comment type="caution">
    <text evidence="2">The sequence shown here is derived from an EMBL/GenBank/DDBJ whole genome shotgun (WGS) entry which is preliminary data.</text>
</comment>
<reference evidence="2" key="1">
    <citation type="submission" date="2020-05" db="EMBL/GenBank/DDBJ databases">
        <title>Mycena genomes resolve the evolution of fungal bioluminescence.</title>
        <authorList>
            <person name="Tsai I.J."/>
        </authorList>
    </citation>
    <scope>NUCLEOTIDE SEQUENCE</scope>
    <source>
        <strain evidence="2">171206Taipei</strain>
    </source>
</reference>
<dbReference type="Proteomes" id="UP000636479">
    <property type="component" value="Unassembled WGS sequence"/>
</dbReference>
<dbReference type="Pfam" id="PF12937">
    <property type="entry name" value="F-box-like"/>
    <property type="match status" value="1"/>
</dbReference>
<organism evidence="2 3">
    <name type="scientific">Mycena indigotica</name>
    <dbReference type="NCBI Taxonomy" id="2126181"/>
    <lineage>
        <taxon>Eukaryota</taxon>
        <taxon>Fungi</taxon>
        <taxon>Dikarya</taxon>
        <taxon>Basidiomycota</taxon>
        <taxon>Agaricomycotina</taxon>
        <taxon>Agaricomycetes</taxon>
        <taxon>Agaricomycetidae</taxon>
        <taxon>Agaricales</taxon>
        <taxon>Marasmiineae</taxon>
        <taxon>Mycenaceae</taxon>
        <taxon>Mycena</taxon>
    </lineage>
</organism>
<evidence type="ECO:0000313" key="2">
    <source>
        <dbReference type="EMBL" id="KAF7315664.1"/>
    </source>
</evidence>
<gene>
    <name evidence="2" type="ORF">MIND_00082000</name>
</gene>
<sequence>MTSNLNNANSTPSSRAEDRALIAEIHQQQASITQLIQKLRDKTREISQTLDAASPFPFHQLPPELMASIFTNCLPTYPFCAEMVGRKSPAKFMLVCRRWRDIALSTPQLWRAMDIGSINSRYVSQLSLVSLWLQHSKSMPLSIDADSFTHIEEDTMKALFAHKERWEFVRFQLDMAKYPGLKDTTPLLRSLELNTDSYLPSSQGIDVSFLPRDVPRLRAVILWDFWMPSHFEGTATFFPWSQLTALILLYPHVSNCNEILQHTKQLIHFELIMSSSSPEGPESNILLPDLQSLVFARYGSDPDEQSETTHYISTLVLPALRKIRVCDIMIRPNPVAALKALVERSGCKLEEVCITGGRSGAKEIYERELGTYVWFDESHVGTEGWIEEDEQARARQRIADIILDMG</sequence>
<dbReference type="Gene3D" id="1.20.1280.50">
    <property type="match status" value="1"/>
</dbReference>
<dbReference type="RefSeq" id="XP_037225687.1">
    <property type="nucleotide sequence ID" value="XM_037357777.1"/>
</dbReference>
<dbReference type="AlphaFoldDB" id="A0A8H6TE83"/>
<feature type="domain" description="F-box" evidence="1">
    <location>
        <begin position="55"/>
        <end position="113"/>
    </location>
</feature>